<name>A0A1G8I001_9BURK</name>
<organism evidence="1 3">
    <name type="scientific">Paraburkholderia phenazinium</name>
    <dbReference type="NCBI Taxonomy" id="60549"/>
    <lineage>
        <taxon>Bacteria</taxon>
        <taxon>Pseudomonadati</taxon>
        <taxon>Pseudomonadota</taxon>
        <taxon>Betaproteobacteria</taxon>
        <taxon>Burkholderiales</taxon>
        <taxon>Burkholderiaceae</taxon>
        <taxon>Paraburkholderia</taxon>
    </lineage>
</organism>
<protein>
    <recommendedName>
        <fullName evidence="4">HNH endonuclease</fullName>
    </recommendedName>
</protein>
<sequence length="315" mass="36313">MISIHDVWDDAKTDHNAYVTKRLEGLLTKLPNQAGYIRSPQFRAFVQKNLPNFATGDVQKLRDIIADAESTCKPLSKGQVKNFNSSAKKAFDYSLFCQKNVQRWSAYKLCAKARNTICPYCNQAFSFTVVGTTGSYRPTLDHFFPKAEYPYLALSLYNLVPSCYICNSSLKGTKNFFKTRHLHPLEDIDEDVLRFEIVSSNGNYTFDQLLHDDKLLSEFGTVQPRTQSPIAKRSIETFLLKERFAANLPTIKRFIRDRRDLNKNSINMYSELFGRKMEVTDLLRFDPEEYKNQMLGKILRDMYYAFDPSASGDES</sequence>
<dbReference type="Gene3D" id="1.10.30.50">
    <property type="match status" value="1"/>
</dbReference>
<evidence type="ECO:0000313" key="2">
    <source>
        <dbReference type="EMBL" id="SDI59441.1"/>
    </source>
</evidence>
<dbReference type="Proteomes" id="UP000199706">
    <property type="component" value="Unassembled WGS sequence"/>
</dbReference>
<evidence type="ECO:0008006" key="4">
    <source>
        <dbReference type="Google" id="ProtNLM"/>
    </source>
</evidence>
<evidence type="ECO:0000313" key="1">
    <source>
        <dbReference type="EMBL" id="SDI12177.1"/>
    </source>
</evidence>
<dbReference type="AlphaFoldDB" id="A0A1G8I001"/>
<dbReference type="OrthoDB" id="9816185at2"/>
<proteinExistence type="predicted"/>
<dbReference type="EMBL" id="FNCJ01000027">
    <property type="protein sequence ID" value="SDI59441.1"/>
    <property type="molecule type" value="Genomic_DNA"/>
</dbReference>
<dbReference type="RefSeq" id="WP_090690539.1">
    <property type="nucleotide sequence ID" value="NZ_FNCJ01000017.1"/>
</dbReference>
<dbReference type="EMBL" id="FNCJ01000017">
    <property type="protein sequence ID" value="SDI12177.1"/>
    <property type="molecule type" value="Genomic_DNA"/>
</dbReference>
<gene>
    <name evidence="1" type="ORF">SAMN05216466_117134</name>
    <name evidence="2" type="ORF">SAMN05216466_12743</name>
</gene>
<reference evidence="1 3" key="1">
    <citation type="submission" date="2016-10" db="EMBL/GenBank/DDBJ databases">
        <authorList>
            <person name="de Groot N.N."/>
        </authorList>
    </citation>
    <scope>NUCLEOTIDE SEQUENCE [LARGE SCALE GENOMIC DNA]</scope>
    <source>
        <strain evidence="1 3">LMG 2247</strain>
    </source>
</reference>
<evidence type="ECO:0000313" key="3">
    <source>
        <dbReference type="Proteomes" id="UP000199706"/>
    </source>
</evidence>
<accession>A0A1G8I001</accession>